<reference evidence="2" key="1">
    <citation type="journal article" date="2019" name="Int. J. Syst. Evol. Microbiol.">
        <title>The Global Catalogue of Microorganisms (GCM) 10K type strain sequencing project: providing services to taxonomists for standard genome sequencing and annotation.</title>
        <authorList>
            <consortium name="The Broad Institute Genomics Platform"/>
            <consortium name="The Broad Institute Genome Sequencing Center for Infectious Disease"/>
            <person name="Wu L."/>
            <person name="Ma J."/>
        </authorList>
    </citation>
    <scope>NUCLEOTIDE SEQUENCE [LARGE SCALE GENOMIC DNA]</scope>
    <source>
        <strain evidence="2">JCM 18303</strain>
    </source>
</reference>
<evidence type="ECO:0000313" key="2">
    <source>
        <dbReference type="Proteomes" id="UP001428817"/>
    </source>
</evidence>
<proteinExistence type="predicted"/>
<comment type="caution">
    <text evidence="1">The sequence shown here is derived from an EMBL/GenBank/DDBJ whole genome shotgun (WGS) entry which is preliminary data.</text>
</comment>
<sequence>MRAIARFNKRVNNPLQRLWAAHLPYMAVIEHKGRYSGNIYRTPVLAFITDDKLSVVLNYGTQSDWVRNIQAAGSAEVVHRGKRYRLIEPRVLPLDSLDLPPTVRVPRAPSHSALHASIRTDLGPTAG</sequence>
<dbReference type="Pfam" id="PF04075">
    <property type="entry name" value="F420H2_quin_red"/>
    <property type="match status" value="1"/>
</dbReference>
<dbReference type="RefSeq" id="WP_425572239.1">
    <property type="nucleotide sequence ID" value="NZ_BAABJP010000008.1"/>
</dbReference>
<evidence type="ECO:0008006" key="3">
    <source>
        <dbReference type="Google" id="ProtNLM"/>
    </source>
</evidence>
<dbReference type="NCBIfam" id="TIGR00026">
    <property type="entry name" value="hi_GC_TIGR00026"/>
    <property type="match status" value="1"/>
</dbReference>
<dbReference type="Proteomes" id="UP001428817">
    <property type="component" value="Unassembled WGS sequence"/>
</dbReference>
<dbReference type="EMBL" id="BAABJP010000008">
    <property type="protein sequence ID" value="GAA5153575.1"/>
    <property type="molecule type" value="Genomic_DNA"/>
</dbReference>
<dbReference type="InterPro" id="IPR004378">
    <property type="entry name" value="F420H2_quin_Rdtase"/>
</dbReference>
<protein>
    <recommendedName>
        <fullName evidence="3">Nitroreductase family deazaflavin-dependent oxidoreductase</fullName>
    </recommendedName>
</protein>
<evidence type="ECO:0000313" key="1">
    <source>
        <dbReference type="EMBL" id="GAA5153575.1"/>
    </source>
</evidence>
<accession>A0ABP9PX11</accession>
<keyword evidence="2" id="KW-1185">Reference proteome</keyword>
<dbReference type="InterPro" id="IPR012349">
    <property type="entry name" value="Split_barrel_FMN-bd"/>
</dbReference>
<gene>
    <name evidence="1" type="ORF">GCM10023321_24030</name>
</gene>
<dbReference type="Gene3D" id="2.30.110.10">
    <property type="entry name" value="Electron Transport, Fmn-binding Protein, Chain A"/>
    <property type="match status" value="1"/>
</dbReference>
<organism evidence="1 2">
    <name type="scientific">Pseudonocardia eucalypti</name>
    <dbReference type="NCBI Taxonomy" id="648755"/>
    <lineage>
        <taxon>Bacteria</taxon>
        <taxon>Bacillati</taxon>
        <taxon>Actinomycetota</taxon>
        <taxon>Actinomycetes</taxon>
        <taxon>Pseudonocardiales</taxon>
        <taxon>Pseudonocardiaceae</taxon>
        <taxon>Pseudonocardia</taxon>
    </lineage>
</organism>
<name>A0ABP9PX11_9PSEU</name>